<evidence type="ECO:0000313" key="2">
    <source>
        <dbReference type="EMBL" id="TKR96582.1"/>
    </source>
</evidence>
<dbReference type="InterPro" id="IPR001015">
    <property type="entry name" value="Ferrochelatase"/>
</dbReference>
<dbReference type="STRING" id="34508.A0A4U5PIR6"/>
<proteinExistence type="inferred from homology"/>
<gene>
    <name evidence="2" type="ORF">L596_010583</name>
</gene>
<dbReference type="Proteomes" id="UP000298663">
    <property type="component" value="Unassembled WGS sequence"/>
</dbReference>
<name>A0A4U5PIR6_STECR</name>
<comment type="caution">
    <text evidence="2">The sequence shown here is derived from an EMBL/GenBank/DDBJ whole genome shotgun (WGS) entry which is preliminary data.</text>
</comment>
<reference evidence="2 3" key="2">
    <citation type="journal article" date="2019" name="G3 (Bethesda)">
        <title>Hybrid Assembly of the Genome of the Entomopathogenic Nematode Steinernema carpocapsae Identifies the X-Chromosome.</title>
        <authorList>
            <person name="Serra L."/>
            <person name="Macchietto M."/>
            <person name="Macias-Munoz A."/>
            <person name="McGill C.J."/>
            <person name="Rodriguez I.M."/>
            <person name="Rodriguez B."/>
            <person name="Murad R."/>
            <person name="Mortazavi A."/>
        </authorList>
    </citation>
    <scope>NUCLEOTIDE SEQUENCE [LARGE SCALE GENOMIC DNA]</scope>
    <source>
        <strain evidence="2 3">ALL</strain>
    </source>
</reference>
<dbReference type="GO" id="GO:0006783">
    <property type="term" value="P:heme biosynthetic process"/>
    <property type="evidence" value="ECO:0007669"/>
    <property type="project" value="InterPro"/>
</dbReference>
<reference evidence="2 3" key="1">
    <citation type="journal article" date="2015" name="Genome Biol.">
        <title>Comparative genomics of Steinernema reveals deeply conserved gene regulatory networks.</title>
        <authorList>
            <person name="Dillman A.R."/>
            <person name="Macchietto M."/>
            <person name="Porter C.F."/>
            <person name="Rogers A."/>
            <person name="Williams B."/>
            <person name="Antoshechkin I."/>
            <person name="Lee M.M."/>
            <person name="Goodwin Z."/>
            <person name="Lu X."/>
            <person name="Lewis E.E."/>
            <person name="Goodrich-Blair H."/>
            <person name="Stock S.P."/>
            <person name="Adams B.J."/>
            <person name="Sternberg P.W."/>
            <person name="Mortazavi A."/>
        </authorList>
    </citation>
    <scope>NUCLEOTIDE SEQUENCE [LARGE SCALE GENOMIC DNA]</scope>
    <source>
        <strain evidence="2 3">ALL</strain>
    </source>
</reference>
<organism evidence="2 3">
    <name type="scientific">Steinernema carpocapsae</name>
    <name type="common">Entomopathogenic nematode</name>
    <dbReference type="NCBI Taxonomy" id="34508"/>
    <lineage>
        <taxon>Eukaryota</taxon>
        <taxon>Metazoa</taxon>
        <taxon>Ecdysozoa</taxon>
        <taxon>Nematoda</taxon>
        <taxon>Chromadorea</taxon>
        <taxon>Rhabditida</taxon>
        <taxon>Tylenchina</taxon>
        <taxon>Panagrolaimomorpha</taxon>
        <taxon>Strongyloidoidea</taxon>
        <taxon>Steinernematidae</taxon>
        <taxon>Steinernema</taxon>
    </lineage>
</organism>
<keyword evidence="3" id="KW-1185">Reference proteome</keyword>
<dbReference type="EMBL" id="AZBU02000002">
    <property type="protein sequence ID" value="TKR96582.1"/>
    <property type="molecule type" value="Genomic_DNA"/>
</dbReference>
<evidence type="ECO:0000313" key="3">
    <source>
        <dbReference type="Proteomes" id="UP000298663"/>
    </source>
</evidence>
<dbReference type="OrthoDB" id="5775002at2759"/>
<dbReference type="PANTHER" id="PTHR11108">
    <property type="entry name" value="FERROCHELATASE"/>
    <property type="match status" value="1"/>
</dbReference>
<accession>A0A4U5PIR6</accession>
<dbReference type="AlphaFoldDB" id="A0A4U5PIR6"/>
<protein>
    <recommendedName>
        <fullName evidence="4">Ferrochelatase</fullName>
    </recommendedName>
</protein>
<sequence>MWSPLSSPGWLARSGVKKMAMVAPGFSSDCLETLEELEMDVKEQFLENGGEHFIYIRCLDDSPEGINVLANVVSKHLVNFEC</sequence>
<comment type="similarity">
    <text evidence="1">Belongs to the ferrochelatase family.</text>
</comment>
<evidence type="ECO:0008006" key="4">
    <source>
        <dbReference type="Google" id="ProtNLM"/>
    </source>
</evidence>
<dbReference type="Gene3D" id="3.40.50.1400">
    <property type="match status" value="2"/>
</dbReference>
<dbReference type="Pfam" id="PF00762">
    <property type="entry name" value="Ferrochelatase"/>
    <property type="match status" value="1"/>
</dbReference>
<dbReference type="GO" id="GO:0004325">
    <property type="term" value="F:ferrochelatase activity"/>
    <property type="evidence" value="ECO:0007669"/>
    <property type="project" value="InterPro"/>
</dbReference>
<evidence type="ECO:0000256" key="1">
    <source>
        <dbReference type="RuleBase" id="RU004185"/>
    </source>
</evidence>
<dbReference type="PANTHER" id="PTHR11108:SF1">
    <property type="entry name" value="FERROCHELATASE, MITOCHONDRIAL"/>
    <property type="match status" value="1"/>
</dbReference>
<dbReference type="SUPFAM" id="SSF53800">
    <property type="entry name" value="Chelatase"/>
    <property type="match status" value="1"/>
</dbReference>